<gene>
    <name evidence="3" type="ORF">C461_11228</name>
</gene>
<name>M0PAN7_9EURY</name>
<reference evidence="3 4" key="1">
    <citation type="journal article" date="2014" name="PLoS Genet.">
        <title>Phylogenetically driven sequencing of extremely halophilic archaea reveals strategies for static and dynamic osmo-response.</title>
        <authorList>
            <person name="Becker E.A."/>
            <person name="Seitzer P.M."/>
            <person name="Tritt A."/>
            <person name="Larsen D."/>
            <person name="Krusor M."/>
            <person name="Yao A.I."/>
            <person name="Wu D."/>
            <person name="Madern D."/>
            <person name="Eisen J.A."/>
            <person name="Darling A.E."/>
            <person name="Facciotti M.T."/>
        </authorList>
    </citation>
    <scope>NUCLEOTIDE SEQUENCE [LARGE SCALE GENOMIC DNA]</scope>
    <source>
        <strain evidence="3 4">JCM 13560</strain>
    </source>
</reference>
<evidence type="ECO:0000256" key="1">
    <source>
        <dbReference type="SAM" id="MobiDB-lite"/>
    </source>
</evidence>
<evidence type="ECO:0000313" key="4">
    <source>
        <dbReference type="Proteomes" id="UP000011575"/>
    </source>
</evidence>
<dbReference type="RefSeq" id="WP_008001278.1">
    <property type="nucleotide sequence ID" value="NZ_AOJI01000026.1"/>
</dbReference>
<feature type="domain" description="DUF7573" evidence="2">
    <location>
        <begin position="40"/>
        <end position="78"/>
    </location>
</feature>
<dbReference type="PATRIC" id="fig|1230454.4.peg.2260"/>
<evidence type="ECO:0000313" key="3">
    <source>
        <dbReference type="EMBL" id="EMA66609.1"/>
    </source>
</evidence>
<dbReference type="InterPro" id="IPR055995">
    <property type="entry name" value="DUF7573"/>
</dbReference>
<accession>M0PAN7</accession>
<proteinExistence type="predicted"/>
<dbReference type="Proteomes" id="UP000011575">
    <property type="component" value="Unassembled WGS sequence"/>
</dbReference>
<dbReference type="OrthoDB" id="157634at2157"/>
<dbReference type="Pfam" id="PF24458">
    <property type="entry name" value="DUF7573"/>
    <property type="match status" value="1"/>
</dbReference>
<dbReference type="STRING" id="1230454.C461_11228"/>
<organism evidence="3 4">
    <name type="scientific">Halorubrum aidingense JCM 13560</name>
    <dbReference type="NCBI Taxonomy" id="1230454"/>
    <lineage>
        <taxon>Archaea</taxon>
        <taxon>Methanobacteriati</taxon>
        <taxon>Methanobacteriota</taxon>
        <taxon>Stenosarchaea group</taxon>
        <taxon>Halobacteria</taxon>
        <taxon>Halobacteriales</taxon>
        <taxon>Haloferacaceae</taxon>
        <taxon>Halorubrum</taxon>
    </lineage>
</organism>
<protein>
    <recommendedName>
        <fullName evidence="2">DUF7573 domain-containing protein</fullName>
    </recommendedName>
</protein>
<sequence>MVEDRSLDEFAGSDAGGVSDSDDTATDPASDDTPTDVDPAVSTSAWIDAGTDCDRCGERATRGWFDDGDLLCADCAEW</sequence>
<keyword evidence="4" id="KW-1185">Reference proteome</keyword>
<feature type="region of interest" description="Disordered" evidence="1">
    <location>
        <begin position="1"/>
        <end position="43"/>
    </location>
</feature>
<feature type="compositionally biased region" description="Acidic residues" evidence="1">
    <location>
        <begin position="20"/>
        <end position="35"/>
    </location>
</feature>
<dbReference type="AlphaFoldDB" id="M0PAN7"/>
<comment type="caution">
    <text evidence="3">The sequence shown here is derived from an EMBL/GenBank/DDBJ whole genome shotgun (WGS) entry which is preliminary data.</text>
</comment>
<evidence type="ECO:0000259" key="2">
    <source>
        <dbReference type="Pfam" id="PF24458"/>
    </source>
</evidence>
<dbReference type="EMBL" id="AOJI01000026">
    <property type="protein sequence ID" value="EMA66609.1"/>
    <property type="molecule type" value="Genomic_DNA"/>
</dbReference>